<evidence type="ECO:0000256" key="2">
    <source>
        <dbReference type="ARBA" id="ARBA00023125"/>
    </source>
</evidence>
<evidence type="ECO:0000259" key="4">
    <source>
        <dbReference type="PROSITE" id="PS50995"/>
    </source>
</evidence>
<name>A0AAE2VW85_9RHOB</name>
<protein>
    <submittedName>
        <fullName evidence="5">MarR family transcriptional regulator</fullName>
    </submittedName>
</protein>
<keyword evidence="3" id="KW-0804">Transcription</keyword>
<dbReference type="Proteomes" id="UP000732193">
    <property type="component" value="Unassembled WGS sequence"/>
</dbReference>
<proteinExistence type="predicted"/>
<accession>A0AAE2VW85</accession>
<dbReference type="PANTHER" id="PTHR42756">
    <property type="entry name" value="TRANSCRIPTIONAL REGULATOR, MARR"/>
    <property type="match status" value="1"/>
</dbReference>
<dbReference type="SMART" id="SM00347">
    <property type="entry name" value="HTH_MARR"/>
    <property type="match status" value="1"/>
</dbReference>
<evidence type="ECO:0000256" key="3">
    <source>
        <dbReference type="ARBA" id="ARBA00023163"/>
    </source>
</evidence>
<dbReference type="InterPro" id="IPR036388">
    <property type="entry name" value="WH-like_DNA-bd_sf"/>
</dbReference>
<dbReference type="Pfam" id="PF01047">
    <property type="entry name" value="MarR"/>
    <property type="match status" value="1"/>
</dbReference>
<dbReference type="PANTHER" id="PTHR42756:SF1">
    <property type="entry name" value="TRANSCRIPTIONAL REPRESSOR OF EMRAB OPERON"/>
    <property type="match status" value="1"/>
</dbReference>
<dbReference type="GO" id="GO:0003677">
    <property type="term" value="F:DNA binding"/>
    <property type="evidence" value="ECO:0007669"/>
    <property type="project" value="UniProtKB-KW"/>
</dbReference>
<dbReference type="AlphaFoldDB" id="A0AAE2VW85"/>
<evidence type="ECO:0000256" key="1">
    <source>
        <dbReference type="ARBA" id="ARBA00023015"/>
    </source>
</evidence>
<evidence type="ECO:0000313" key="6">
    <source>
        <dbReference type="Proteomes" id="UP000732193"/>
    </source>
</evidence>
<gene>
    <name evidence="5" type="ORF">JQV55_03610</name>
</gene>
<dbReference type="PROSITE" id="PS50995">
    <property type="entry name" value="HTH_MARR_2"/>
    <property type="match status" value="1"/>
</dbReference>
<dbReference type="InterPro" id="IPR036390">
    <property type="entry name" value="WH_DNA-bd_sf"/>
</dbReference>
<sequence length="140" mass="15372">MEDDLDYVLDDQIGFLLRLASQRHSVIFQKNVVGKLTATQFATLMRISEHGEVSQNHLGRLAAMDVATIKGVVDRLKAKGLVQTRANPRDKRRMSISLSDAGHQIIGDLKRAGHEISALTLAPLSADESQTLVSLLKKIS</sequence>
<keyword evidence="6" id="KW-1185">Reference proteome</keyword>
<dbReference type="EMBL" id="JAFBRM010000001">
    <property type="protein sequence ID" value="MBM1712640.1"/>
    <property type="molecule type" value="Genomic_DNA"/>
</dbReference>
<reference evidence="5 6" key="1">
    <citation type="submission" date="2021-01" db="EMBL/GenBank/DDBJ databases">
        <title>Diatom-associated Roseobacters Show Island Model of Population Structure.</title>
        <authorList>
            <person name="Qu L."/>
            <person name="Feng X."/>
            <person name="Chen Y."/>
            <person name="Li L."/>
            <person name="Wang X."/>
            <person name="Hu Z."/>
            <person name="Wang H."/>
            <person name="Luo H."/>
        </authorList>
    </citation>
    <scope>NUCLEOTIDE SEQUENCE [LARGE SCALE GENOMIC DNA]</scope>
    <source>
        <strain evidence="5 6">TR60-84</strain>
    </source>
</reference>
<keyword evidence="2" id="KW-0238">DNA-binding</keyword>
<dbReference type="PRINTS" id="PR00598">
    <property type="entry name" value="HTHMARR"/>
</dbReference>
<dbReference type="InterPro" id="IPR000835">
    <property type="entry name" value="HTH_MarR-typ"/>
</dbReference>
<organism evidence="5 6">
    <name type="scientific">Sulfitobacter geojensis</name>
    <dbReference type="NCBI Taxonomy" id="1342299"/>
    <lineage>
        <taxon>Bacteria</taxon>
        <taxon>Pseudomonadati</taxon>
        <taxon>Pseudomonadota</taxon>
        <taxon>Alphaproteobacteria</taxon>
        <taxon>Rhodobacterales</taxon>
        <taxon>Roseobacteraceae</taxon>
        <taxon>Sulfitobacter</taxon>
    </lineage>
</organism>
<dbReference type="SUPFAM" id="SSF46785">
    <property type="entry name" value="Winged helix' DNA-binding domain"/>
    <property type="match status" value="1"/>
</dbReference>
<comment type="caution">
    <text evidence="5">The sequence shown here is derived from an EMBL/GenBank/DDBJ whole genome shotgun (WGS) entry which is preliminary data.</text>
</comment>
<dbReference type="GO" id="GO:0003700">
    <property type="term" value="F:DNA-binding transcription factor activity"/>
    <property type="evidence" value="ECO:0007669"/>
    <property type="project" value="InterPro"/>
</dbReference>
<dbReference type="Gene3D" id="1.10.10.10">
    <property type="entry name" value="Winged helix-like DNA-binding domain superfamily/Winged helix DNA-binding domain"/>
    <property type="match status" value="1"/>
</dbReference>
<feature type="domain" description="HTH marR-type" evidence="4">
    <location>
        <begin position="10"/>
        <end position="140"/>
    </location>
</feature>
<keyword evidence="1" id="KW-0805">Transcription regulation</keyword>
<evidence type="ECO:0000313" key="5">
    <source>
        <dbReference type="EMBL" id="MBM1712640.1"/>
    </source>
</evidence>